<dbReference type="PROSITE" id="PS51011">
    <property type="entry name" value="ARID"/>
    <property type="match status" value="1"/>
</dbReference>
<reference evidence="3" key="2">
    <citation type="submission" date="2020-06" db="EMBL/GenBank/DDBJ databases">
        <title>Helianthus annuus Genome sequencing and assembly Release 2.</title>
        <authorList>
            <person name="Gouzy J."/>
            <person name="Langlade N."/>
            <person name="Munos S."/>
        </authorList>
    </citation>
    <scope>NUCLEOTIDE SEQUENCE</scope>
    <source>
        <tissue evidence="3">Leaves</tissue>
    </source>
</reference>
<accession>A0A9K3IR92</accession>
<evidence type="ECO:0000256" key="1">
    <source>
        <dbReference type="SAM" id="MobiDB-lite"/>
    </source>
</evidence>
<dbReference type="CDD" id="cd16100">
    <property type="entry name" value="ARID"/>
    <property type="match status" value="1"/>
</dbReference>
<dbReference type="PANTHER" id="PTHR46410">
    <property type="entry name" value="AT-RICH INTERACTIVE DOMAIN-CONTAINING PROTEIN 2"/>
    <property type="match status" value="1"/>
</dbReference>
<evidence type="ECO:0000259" key="2">
    <source>
        <dbReference type="PROSITE" id="PS51011"/>
    </source>
</evidence>
<dbReference type="SMART" id="SM00501">
    <property type="entry name" value="BRIGHT"/>
    <property type="match status" value="1"/>
</dbReference>
<evidence type="ECO:0000313" key="4">
    <source>
        <dbReference type="Proteomes" id="UP000215914"/>
    </source>
</evidence>
<dbReference type="Proteomes" id="UP000215914">
    <property type="component" value="Unassembled WGS sequence"/>
</dbReference>
<sequence>MQDLSNKDDEFKEAYLNSYFETLNVSSEDDNDWNRLILKALEFHEFADCKALIDILDDREYVFKYRVELQQKFDEMVRWFLNEYMGITSRPVPPYSPSQKKIDLLSLFILVARDGGYRDVTTDNTWPIIAKDLGFEYQDGDYMRIIYAMYLDVLEYYYKFKTVQEEVHVKEMVNDGAESSRGSHRKTRSAGDVHDEAAGNNRNGADSTQFALFSGYGWEDDWNVHKRKKRFNFNHMKKAVEDANRSVMQQGSNITKV</sequence>
<dbReference type="Gramene" id="mRNA:HanXRQr2_Chr06g0247451">
    <property type="protein sequence ID" value="CDS:HanXRQr2_Chr06g0247451.1"/>
    <property type="gene ID" value="HanXRQr2_Chr06g0247451"/>
</dbReference>
<reference evidence="3" key="1">
    <citation type="journal article" date="2017" name="Nature">
        <title>The sunflower genome provides insights into oil metabolism, flowering and Asterid evolution.</title>
        <authorList>
            <person name="Badouin H."/>
            <person name="Gouzy J."/>
            <person name="Grassa C.J."/>
            <person name="Murat F."/>
            <person name="Staton S.E."/>
            <person name="Cottret L."/>
            <person name="Lelandais-Briere C."/>
            <person name="Owens G.L."/>
            <person name="Carrere S."/>
            <person name="Mayjonade B."/>
            <person name="Legrand L."/>
            <person name="Gill N."/>
            <person name="Kane N.C."/>
            <person name="Bowers J.E."/>
            <person name="Hubner S."/>
            <person name="Bellec A."/>
            <person name="Berard A."/>
            <person name="Berges H."/>
            <person name="Blanchet N."/>
            <person name="Boniface M.C."/>
            <person name="Brunel D."/>
            <person name="Catrice O."/>
            <person name="Chaidir N."/>
            <person name="Claudel C."/>
            <person name="Donnadieu C."/>
            <person name="Faraut T."/>
            <person name="Fievet G."/>
            <person name="Helmstetter N."/>
            <person name="King M."/>
            <person name="Knapp S.J."/>
            <person name="Lai Z."/>
            <person name="Le Paslier M.C."/>
            <person name="Lippi Y."/>
            <person name="Lorenzon L."/>
            <person name="Mandel J.R."/>
            <person name="Marage G."/>
            <person name="Marchand G."/>
            <person name="Marquand E."/>
            <person name="Bret-Mestries E."/>
            <person name="Morien E."/>
            <person name="Nambeesan S."/>
            <person name="Nguyen T."/>
            <person name="Pegot-Espagnet P."/>
            <person name="Pouilly N."/>
            <person name="Raftis F."/>
            <person name="Sallet E."/>
            <person name="Schiex T."/>
            <person name="Thomas J."/>
            <person name="Vandecasteele C."/>
            <person name="Vares D."/>
            <person name="Vear F."/>
            <person name="Vautrin S."/>
            <person name="Crespi M."/>
            <person name="Mangin B."/>
            <person name="Burke J.M."/>
            <person name="Salse J."/>
            <person name="Munos S."/>
            <person name="Vincourt P."/>
            <person name="Rieseberg L.H."/>
            <person name="Langlade N.B."/>
        </authorList>
    </citation>
    <scope>NUCLEOTIDE SEQUENCE</scope>
    <source>
        <tissue evidence="3">Leaves</tissue>
    </source>
</reference>
<dbReference type="SUPFAM" id="SSF46774">
    <property type="entry name" value="ARID-like"/>
    <property type="match status" value="1"/>
</dbReference>
<dbReference type="GO" id="GO:0003677">
    <property type="term" value="F:DNA binding"/>
    <property type="evidence" value="ECO:0007669"/>
    <property type="project" value="InterPro"/>
</dbReference>
<dbReference type="PANTHER" id="PTHR46410:SF26">
    <property type="entry name" value="BULB-TYPE LECTIN DOMAIN-CONTAINING PROTEIN-RELATED"/>
    <property type="match status" value="1"/>
</dbReference>
<dbReference type="Pfam" id="PF01388">
    <property type="entry name" value="ARID"/>
    <property type="match status" value="1"/>
</dbReference>
<evidence type="ECO:0000313" key="3">
    <source>
        <dbReference type="EMBL" id="KAF5801378.1"/>
    </source>
</evidence>
<dbReference type="InterPro" id="IPR001606">
    <property type="entry name" value="ARID_dom"/>
</dbReference>
<dbReference type="AlphaFoldDB" id="A0A9K3IR92"/>
<gene>
    <name evidence="3" type="ORF">HanXRQr2_Chr06g0247451</name>
</gene>
<protein>
    <submittedName>
        <fullName evidence="3">Transcription factor &amp; chromatin remodeling ARID family</fullName>
    </submittedName>
</protein>
<keyword evidence="4" id="KW-1185">Reference proteome</keyword>
<dbReference type="InterPro" id="IPR036431">
    <property type="entry name" value="ARID_dom_sf"/>
</dbReference>
<organism evidence="3 4">
    <name type="scientific">Helianthus annuus</name>
    <name type="common">Common sunflower</name>
    <dbReference type="NCBI Taxonomy" id="4232"/>
    <lineage>
        <taxon>Eukaryota</taxon>
        <taxon>Viridiplantae</taxon>
        <taxon>Streptophyta</taxon>
        <taxon>Embryophyta</taxon>
        <taxon>Tracheophyta</taxon>
        <taxon>Spermatophyta</taxon>
        <taxon>Magnoliopsida</taxon>
        <taxon>eudicotyledons</taxon>
        <taxon>Gunneridae</taxon>
        <taxon>Pentapetalae</taxon>
        <taxon>asterids</taxon>
        <taxon>campanulids</taxon>
        <taxon>Asterales</taxon>
        <taxon>Asteraceae</taxon>
        <taxon>Asteroideae</taxon>
        <taxon>Heliantheae alliance</taxon>
        <taxon>Heliantheae</taxon>
        <taxon>Helianthus</taxon>
    </lineage>
</organism>
<dbReference type="Gene3D" id="1.10.150.60">
    <property type="entry name" value="ARID DNA-binding domain"/>
    <property type="match status" value="1"/>
</dbReference>
<dbReference type="EMBL" id="MNCJ02000321">
    <property type="protein sequence ID" value="KAF5801378.1"/>
    <property type="molecule type" value="Genomic_DNA"/>
</dbReference>
<proteinExistence type="predicted"/>
<comment type="caution">
    <text evidence="3">The sequence shown here is derived from an EMBL/GenBank/DDBJ whole genome shotgun (WGS) entry which is preliminary data.</text>
</comment>
<name>A0A9K3IR92_HELAN</name>
<feature type="domain" description="ARID" evidence="2">
    <location>
        <begin position="67"/>
        <end position="159"/>
    </location>
</feature>
<feature type="region of interest" description="Disordered" evidence="1">
    <location>
        <begin position="175"/>
        <end position="203"/>
    </location>
</feature>